<dbReference type="Pfam" id="PF26095">
    <property type="entry name" value="CC_Bre1"/>
    <property type="match status" value="1"/>
</dbReference>
<dbReference type="EMBL" id="MU003809">
    <property type="protein sequence ID" value="KAF2719562.1"/>
    <property type="molecule type" value="Genomic_DNA"/>
</dbReference>
<dbReference type="InterPro" id="IPR017907">
    <property type="entry name" value="Znf_RING_CS"/>
</dbReference>
<evidence type="ECO:0000256" key="10">
    <source>
        <dbReference type="ARBA" id="ARBA00022853"/>
    </source>
</evidence>
<comment type="subcellular location">
    <subcellularLocation>
        <location evidence="2 15">Nucleus</location>
    </subcellularLocation>
</comment>
<feature type="domain" description="RING-type" evidence="18">
    <location>
        <begin position="683"/>
        <end position="721"/>
    </location>
</feature>
<dbReference type="GO" id="GO:0016567">
    <property type="term" value="P:protein ubiquitination"/>
    <property type="evidence" value="ECO:0007669"/>
    <property type="project" value="UniProtKB-UniRule"/>
</dbReference>
<dbReference type="PROSITE" id="PS00518">
    <property type="entry name" value="ZF_RING_1"/>
    <property type="match status" value="1"/>
</dbReference>
<keyword evidence="12 15" id="KW-0539">Nucleus</keyword>
<keyword evidence="8 15" id="KW-0833">Ubl conjugation pathway</keyword>
<dbReference type="GO" id="GO:0005634">
    <property type="term" value="C:nucleus"/>
    <property type="evidence" value="ECO:0007669"/>
    <property type="project" value="UniProtKB-SubCell"/>
</dbReference>
<dbReference type="PANTHER" id="PTHR23163:SF0">
    <property type="entry name" value="E3 UBIQUITIN-PROTEIN LIGASE BRE1"/>
    <property type="match status" value="1"/>
</dbReference>
<dbReference type="Pfam" id="PF00097">
    <property type="entry name" value="zf-C3HC4"/>
    <property type="match status" value="1"/>
</dbReference>
<keyword evidence="5 15" id="KW-0808">Transferase</keyword>
<keyword evidence="20" id="KW-1185">Reference proteome</keyword>
<dbReference type="Pfam" id="PF08647">
    <property type="entry name" value="BRE1"/>
    <property type="match status" value="1"/>
</dbReference>
<evidence type="ECO:0000256" key="15">
    <source>
        <dbReference type="RuleBase" id="RU365038"/>
    </source>
</evidence>
<evidence type="ECO:0000259" key="18">
    <source>
        <dbReference type="PROSITE" id="PS50089"/>
    </source>
</evidence>
<dbReference type="GO" id="GO:0061630">
    <property type="term" value="F:ubiquitin protein ligase activity"/>
    <property type="evidence" value="ECO:0007669"/>
    <property type="project" value="UniProtKB-EC"/>
</dbReference>
<comment type="pathway">
    <text evidence="3 15">Protein modification; protein ubiquitination.</text>
</comment>
<evidence type="ECO:0000256" key="1">
    <source>
        <dbReference type="ARBA" id="ARBA00000900"/>
    </source>
</evidence>
<evidence type="ECO:0000313" key="19">
    <source>
        <dbReference type="EMBL" id="KAF2719562.1"/>
    </source>
</evidence>
<dbReference type="GO" id="GO:0008270">
    <property type="term" value="F:zinc ion binding"/>
    <property type="evidence" value="ECO:0007669"/>
    <property type="project" value="UniProtKB-KW"/>
</dbReference>
<comment type="function">
    <text evidence="13">E3 ubiquitin-protein ligase that mediates monoubiquitination of histone H2B to form H2BK123ub1. H2BK123ub1 gives a specific tag for epigenetic transcriptional activation and is also a prerequisite for H3K4me and H3K79me formation.</text>
</comment>
<dbReference type="InterPro" id="IPR013083">
    <property type="entry name" value="Znf_RING/FYVE/PHD"/>
</dbReference>
<evidence type="ECO:0000256" key="16">
    <source>
        <dbReference type="SAM" id="Coils"/>
    </source>
</evidence>
<evidence type="ECO:0000256" key="9">
    <source>
        <dbReference type="ARBA" id="ARBA00022833"/>
    </source>
</evidence>
<dbReference type="Proteomes" id="UP000799441">
    <property type="component" value="Unassembled WGS sequence"/>
</dbReference>
<evidence type="ECO:0000256" key="5">
    <source>
        <dbReference type="ARBA" id="ARBA00022679"/>
    </source>
</evidence>
<evidence type="ECO:0000256" key="12">
    <source>
        <dbReference type="ARBA" id="ARBA00023242"/>
    </source>
</evidence>
<feature type="compositionally biased region" description="Basic and acidic residues" evidence="17">
    <location>
        <begin position="41"/>
        <end position="55"/>
    </location>
</feature>
<dbReference type="GO" id="GO:0033503">
    <property type="term" value="C:HULC complex"/>
    <property type="evidence" value="ECO:0007669"/>
    <property type="project" value="TreeGrafter"/>
</dbReference>
<dbReference type="PROSITE" id="PS50089">
    <property type="entry name" value="ZF_RING_2"/>
    <property type="match status" value="1"/>
</dbReference>
<evidence type="ECO:0000256" key="2">
    <source>
        <dbReference type="ARBA" id="ARBA00004123"/>
    </source>
</evidence>
<dbReference type="SUPFAM" id="SSF57850">
    <property type="entry name" value="RING/U-box"/>
    <property type="match status" value="1"/>
</dbReference>
<keyword evidence="6 15" id="KW-0479">Metal-binding</keyword>
<dbReference type="InterPro" id="IPR013956">
    <property type="entry name" value="E3_ubiquit_lig_Bre1"/>
</dbReference>
<dbReference type="SMART" id="SM00184">
    <property type="entry name" value="RING"/>
    <property type="match status" value="1"/>
</dbReference>
<comment type="similarity">
    <text evidence="4 15">Belongs to the BRE1 family.</text>
</comment>
<protein>
    <recommendedName>
        <fullName evidence="15">E3 ubiquitin protein ligase</fullName>
        <ecNumber evidence="15">2.3.2.27</ecNumber>
    </recommendedName>
</protein>
<keyword evidence="7 14" id="KW-0863">Zinc-finger</keyword>
<dbReference type="CDD" id="cd16499">
    <property type="entry name" value="RING-HC_Bre1-like"/>
    <property type="match status" value="1"/>
</dbReference>
<keyword evidence="11 15" id="KW-0175">Coiled coil</keyword>
<dbReference type="InterPro" id="IPR001841">
    <property type="entry name" value="Znf_RING"/>
</dbReference>
<dbReference type="OrthoDB" id="654191at2759"/>
<evidence type="ECO:0000256" key="13">
    <source>
        <dbReference type="ARBA" id="ARBA00059679"/>
    </source>
</evidence>
<organism evidence="19 20">
    <name type="scientific">Polychaeton citri CBS 116435</name>
    <dbReference type="NCBI Taxonomy" id="1314669"/>
    <lineage>
        <taxon>Eukaryota</taxon>
        <taxon>Fungi</taxon>
        <taxon>Dikarya</taxon>
        <taxon>Ascomycota</taxon>
        <taxon>Pezizomycotina</taxon>
        <taxon>Dothideomycetes</taxon>
        <taxon>Dothideomycetidae</taxon>
        <taxon>Capnodiales</taxon>
        <taxon>Capnodiaceae</taxon>
        <taxon>Polychaeton</taxon>
    </lineage>
</organism>
<evidence type="ECO:0000313" key="20">
    <source>
        <dbReference type="Proteomes" id="UP000799441"/>
    </source>
</evidence>
<feature type="coiled-coil region" evidence="16">
    <location>
        <begin position="64"/>
        <end position="91"/>
    </location>
</feature>
<dbReference type="InterPro" id="IPR058643">
    <property type="entry name" value="BRE1-like_CC"/>
</dbReference>
<name>A0A9P4UKY3_9PEZI</name>
<dbReference type="GO" id="GO:0006325">
    <property type="term" value="P:chromatin organization"/>
    <property type="evidence" value="ECO:0007669"/>
    <property type="project" value="UniProtKB-KW"/>
</dbReference>
<dbReference type="Gene3D" id="3.30.40.10">
    <property type="entry name" value="Zinc/RING finger domain, C3HC4 (zinc finger)"/>
    <property type="match status" value="1"/>
</dbReference>
<sequence>MTATQTKVSALPSLEKLKMDERKRSLAADVEDLAPSRKKQLRDENGQQMRMDAEKEKEVENFQKDAILRQMKEYKRDKKHLEDLINDHEKKSKYYDQHLRTIDAWFSQLLDEVRVLAADALPTPPPSATPSTGEEMYKSSLLFTDDETFSVHLALRSDNIKAAIADVFGRLPQASPDVQSLQKSLSEALAKEKTVLSESQRILSENASLHERLEKASYRYMMAEKKLDRAKSQQVQKLERQAYMGGNGEASSPTVGKKGVKSEHAETNGELENGRVASAEAEAARHEALAAAEQRKVQMEDLESENSRLTNELSAARTRLVSLNDDDYAGTSLFKTIKSQHDDVVKRINDLEATNSQLREEVKKFQSERMAYRTQIDDDNRNQSMDIESQIARAEQDLVRIRNSRDELMAQLTIKTSAEDERVNSRQQAEELAQARAQRVQALESEVERLKLQLGESQPPDTTSLDGLDTEALQGKLRTLQSQYDLLSNELPSMESAWRKTQALASKKIAEMAAWEEEKARLNAEKSKADQKYFAAMKAKDSRDGELRILKSQNSRSSEIVTQMKEAESKSKEYIVSLERSIAEYKDNISKLEIEVRSTAQKHKDSSSASDGLKKQIEELKAMIKKRDEEKLSAEKGKNEAEVSLKQVQTRLEDSKKAYEALKKSKTELSSTSSDDWRKVAICPVCNSNIRNTVLKLCGHVFCQSCVKDLISNRSRKCPSCGKGFGSNDQMGIVLT</sequence>
<keyword evidence="9 15" id="KW-0862">Zinc</keyword>
<feature type="region of interest" description="Disordered" evidence="17">
    <location>
        <begin position="244"/>
        <end position="280"/>
    </location>
</feature>
<evidence type="ECO:0000256" key="11">
    <source>
        <dbReference type="ARBA" id="ARBA00023054"/>
    </source>
</evidence>
<evidence type="ECO:0000256" key="3">
    <source>
        <dbReference type="ARBA" id="ARBA00004906"/>
    </source>
</evidence>
<feature type="coiled-coil region" evidence="16">
    <location>
        <begin position="575"/>
        <end position="665"/>
    </location>
</feature>
<dbReference type="EC" id="2.3.2.27" evidence="15"/>
<dbReference type="InterPro" id="IPR018957">
    <property type="entry name" value="Znf_C3HC4_RING-type"/>
</dbReference>
<feature type="region of interest" description="Disordered" evidence="17">
    <location>
        <begin position="26"/>
        <end position="55"/>
    </location>
</feature>
<evidence type="ECO:0000256" key="17">
    <source>
        <dbReference type="SAM" id="MobiDB-lite"/>
    </source>
</evidence>
<dbReference type="AlphaFoldDB" id="A0A9P4UKY3"/>
<proteinExistence type="inferred from homology"/>
<evidence type="ECO:0000256" key="14">
    <source>
        <dbReference type="PROSITE-ProRule" id="PRU00175"/>
    </source>
</evidence>
<gene>
    <name evidence="19" type="ORF">K431DRAFT_321592</name>
</gene>
<evidence type="ECO:0000256" key="6">
    <source>
        <dbReference type="ARBA" id="ARBA00022723"/>
    </source>
</evidence>
<keyword evidence="10 15" id="KW-0156">Chromatin regulator</keyword>
<comment type="catalytic activity">
    <reaction evidence="1 15">
        <text>S-ubiquitinyl-[E2 ubiquitin-conjugating enzyme]-L-cysteine + [acceptor protein]-L-lysine = [E2 ubiquitin-conjugating enzyme]-L-cysteine + N(6)-ubiquitinyl-[acceptor protein]-L-lysine.</text>
        <dbReference type="EC" id="2.3.2.27"/>
    </reaction>
</comment>
<evidence type="ECO:0000256" key="4">
    <source>
        <dbReference type="ARBA" id="ARBA00005555"/>
    </source>
</evidence>
<reference evidence="19" key="1">
    <citation type="journal article" date="2020" name="Stud. Mycol.">
        <title>101 Dothideomycetes genomes: a test case for predicting lifestyles and emergence of pathogens.</title>
        <authorList>
            <person name="Haridas S."/>
            <person name="Albert R."/>
            <person name="Binder M."/>
            <person name="Bloem J."/>
            <person name="Labutti K."/>
            <person name="Salamov A."/>
            <person name="Andreopoulos B."/>
            <person name="Baker S."/>
            <person name="Barry K."/>
            <person name="Bills G."/>
            <person name="Bluhm B."/>
            <person name="Cannon C."/>
            <person name="Castanera R."/>
            <person name="Culley D."/>
            <person name="Daum C."/>
            <person name="Ezra D."/>
            <person name="Gonzalez J."/>
            <person name="Henrissat B."/>
            <person name="Kuo A."/>
            <person name="Liang C."/>
            <person name="Lipzen A."/>
            <person name="Lutzoni F."/>
            <person name="Magnuson J."/>
            <person name="Mondo S."/>
            <person name="Nolan M."/>
            <person name="Ohm R."/>
            <person name="Pangilinan J."/>
            <person name="Park H.-J."/>
            <person name="Ramirez L."/>
            <person name="Alfaro M."/>
            <person name="Sun H."/>
            <person name="Tritt A."/>
            <person name="Yoshinaga Y."/>
            <person name="Zwiers L.-H."/>
            <person name="Turgeon B."/>
            <person name="Goodwin S."/>
            <person name="Spatafora J."/>
            <person name="Crous P."/>
            <person name="Grigoriev I."/>
        </authorList>
    </citation>
    <scope>NUCLEOTIDE SEQUENCE</scope>
    <source>
        <strain evidence="19">CBS 116435</strain>
    </source>
</reference>
<comment type="caution">
    <text evidence="19">The sequence shown here is derived from an EMBL/GenBank/DDBJ whole genome shotgun (WGS) entry which is preliminary data.</text>
</comment>
<dbReference type="PANTHER" id="PTHR23163">
    <property type="entry name" value="RING FINGER PROTEIN-RELATED"/>
    <property type="match status" value="1"/>
</dbReference>
<accession>A0A9P4UKY3</accession>
<evidence type="ECO:0000256" key="7">
    <source>
        <dbReference type="ARBA" id="ARBA00022771"/>
    </source>
</evidence>
<evidence type="ECO:0000256" key="8">
    <source>
        <dbReference type="ARBA" id="ARBA00022786"/>
    </source>
</evidence>